<gene>
    <name evidence="1" type="ORF">PHYEVI_LOCUS8338</name>
</gene>
<evidence type="ECO:0000313" key="2">
    <source>
        <dbReference type="Proteomes" id="UP001153712"/>
    </source>
</evidence>
<proteinExistence type="predicted"/>
<name>A0A9N9XRC0_PHYSR</name>
<evidence type="ECO:0000313" key="1">
    <source>
        <dbReference type="EMBL" id="CAG9862015.1"/>
    </source>
</evidence>
<reference evidence="1" key="1">
    <citation type="submission" date="2022-01" db="EMBL/GenBank/DDBJ databases">
        <authorList>
            <person name="King R."/>
        </authorList>
    </citation>
    <scope>NUCLEOTIDE SEQUENCE</scope>
</reference>
<sequence length="135" mass="15645">MTPPLSTFTHTISSFLSPDSERTIIYRRSSCWCFSTRTKKKQQQNRPARRLKSNRWSIFFRRTGHRTGVARAACRPDPVHLLRGGDAPPSQMGRRAVPDVARPLTERENLSNAKIASLFVKYLDRPIEIRYKRMS</sequence>
<protein>
    <submittedName>
        <fullName evidence="1">Uncharacterized protein</fullName>
    </submittedName>
</protein>
<accession>A0A9N9XRC0</accession>
<keyword evidence="2" id="KW-1185">Reference proteome</keyword>
<dbReference type="Proteomes" id="UP001153712">
    <property type="component" value="Chromosome 5"/>
</dbReference>
<organism evidence="1 2">
    <name type="scientific">Phyllotreta striolata</name>
    <name type="common">Striped flea beetle</name>
    <name type="synonym">Crioceris striolata</name>
    <dbReference type="NCBI Taxonomy" id="444603"/>
    <lineage>
        <taxon>Eukaryota</taxon>
        <taxon>Metazoa</taxon>
        <taxon>Ecdysozoa</taxon>
        <taxon>Arthropoda</taxon>
        <taxon>Hexapoda</taxon>
        <taxon>Insecta</taxon>
        <taxon>Pterygota</taxon>
        <taxon>Neoptera</taxon>
        <taxon>Endopterygota</taxon>
        <taxon>Coleoptera</taxon>
        <taxon>Polyphaga</taxon>
        <taxon>Cucujiformia</taxon>
        <taxon>Chrysomeloidea</taxon>
        <taxon>Chrysomelidae</taxon>
        <taxon>Galerucinae</taxon>
        <taxon>Alticini</taxon>
        <taxon>Phyllotreta</taxon>
    </lineage>
</organism>
<dbReference type="EMBL" id="OU900098">
    <property type="protein sequence ID" value="CAG9862015.1"/>
    <property type="molecule type" value="Genomic_DNA"/>
</dbReference>
<dbReference type="AlphaFoldDB" id="A0A9N9XRC0"/>